<dbReference type="Gene3D" id="1.10.3990.20">
    <property type="entry name" value="protein bp1543"/>
    <property type="match status" value="1"/>
</dbReference>
<sequence>MCQIFIRADPELYVMRSRSLRLRGVATSIRLENQFWDVLEEIGARDGLTLPRLISKLYDELAEAGGGDGAHLLPANFTSFLRVCCGRYMALQLAGAIPADTRVAISSLDAERVLAAERPRTAANKVA</sequence>
<comment type="caution">
    <text evidence="2">The sequence shown here is derived from an EMBL/GenBank/DDBJ whole genome shotgun (WGS) entry which is preliminary data.</text>
</comment>
<dbReference type="STRING" id="1000565.METUNv1_03328"/>
<reference evidence="2 3" key="1">
    <citation type="journal article" date="2011" name="J. Bacteriol.">
        <title>Genome sequence of Methyloversatilis universalis FAM5T, a methylotrophic representative of the order Rhodocyclales.</title>
        <authorList>
            <person name="Kittichotirat W."/>
            <person name="Good N.M."/>
            <person name="Hall R."/>
            <person name="Bringel F."/>
            <person name="Lajus A."/>
            <person name="Medigue C."/>
            <person name="Smalley N.E."/>
            <person name="Beck D."/>
            <person name="Bumgarner R."/>
            <person name="Vuilleumier S."/>
            <person name="Kalyuzhnaya M.G."/>
        </authorList>
    </citation>
    <scope>NUCLEOTIDE SEQUENCE [LARGE SCALE GENOMIC DNA]</scope>
    <source>
        <strain evidence="3">ATCC BAA-1314 / JCM 13912 / FAM5</strain>
    </source>
</reference>
<dbReference type="OrthoDB" id="5458732at2"/>
<name>F5RGN5_METUF</name>
<dbReference type="RefSeq" id="WP_008063668.1">
    <property type="nucleotide sequence ID" value="NZ_AFHG01000057.1"/>
</dbReference>
<proteinExistence type="predicted"/>
<dbReference type="InterPro" id="IPR027373">
    <property type="entry name" value="RHH_dom"/>
</dbReference>
<dbReference type="eggNOG" id="COG4321">
    <property type="taxonomic scope" value="Bacteria"/>
</dbReference>
<organism evidence="2 3">
    <name type="scientific">Methyloversatilis universalis (strain ATCC BAA-1314 / DSM 25237 / JCM 13912 / CCUG 52030 / FAM5)</name>
    <dbReference type="NCBI Taxonomy" id="1000565"/>
    <lineage>
        <taxon>Bacteria</taxon>
        <taxon>Pseudomonadati</taxon>
        <taxon>Pseudomonadota</taxon>
        <taxon>Betaproteobacteria</taxon>
        <taxon>Nitrosomonadales</taxon>
        <taxon>Sterolibacteriaceae</taxon>
        <taxon>Methyloversatilis</taxon>
    </lineage>
</organism>
<dbReference type="Proteomes" id="UP000005019">
    <property type="component" value="Unassembled WGS sequence"/>
</dbReference>
<gene>
    <name evidence="2" type="ORF">METUNv1_03328</name>
</gene>
<dbReference type="Pfam" id="PF13467">
    <property type="entry name" value="RHH_4"/>
    <property type="match status" value="1"/>
</dbReference>
<feature type="domain" description="Ribbon-helix-helix" evidence="1">
    <location>
        <begin position="16"/>
        <end position="88"/>
    </location>
</feature>
<evidence type="ECO:0000313" key="3">
    <source>
        <dbReference type="Proteomes" id="UP000005019"/>
    </source>
</evidence>
<keyword evidence="3" id="KW-1185">Reference proteome</keyword>
<protein>
    <recommendedName>
        <fullName evidence="1">Ribbon-helix-helix domain-containing protein</fullName>
    </recommendedName>
</protein>
<evidence type="ECO:0000259" key="1">
    <source>
        <dbReference type="Pfam" id="PF13467"/>
    </source>
</evidence>
<dbReference type="InterPro" id="IPR038268">
    <property type="entry name" value="RHH_sf"/>
</dbReference>
<dbReference type="EMBL" id="AFHG01000057">
    <property type="protein sequence ID" value="EGK70423.1"/>
    <property type="molecule type" value="Genomic_DNA"/>
</dbReference>
<dbReference type="AlphaFoldDB" id="F5RGN5"/>
<accession>F5RGN5</accession>
<evidence type="ECO:0000313" key="2">
    <source>
        <dbReference type="EMBL" id="EGK70423.1"/>
    </source>
</evidence>